<organism evidence="1 2">
    <name type="scientific">Auriscalpium vulgare</name>
    <dbReference type="NCBI Taxonomy" id="40419"/>
    <lineage>
        <taxon>Eukaryota</taxon>
        <taxon>Fungi</taxon>
        <taxon>Dikarya</taxon>
        <taxon>Basidiomycota</taxon>
        <taxon>Agaricomycotina</taxon>
        <taxon>Agaricomycetes</taxon>
        <taxon>Russulales</taxon>
        <taxon>Auriscalpiaceae</taxon>
        <taxon>Auriscalpium</taxon>
    </lineage>
</organism>
<sequence>MSMSSACCTDILNQGFLPFHVRHSPSIFGGSQLGTTASAWPATLEASWATDESHWSSLRNPRSSMSMANSRESAWPLCRTLSMTQEGSLPALAPVPSAQPHLISASCLYLWLALTKPLSVLAHAKLTHDSIWSVLRLSHLRFLVLKVLHVFASEGAKIYVDTLQ</sequence>
<accession>A0ACB8R8B8</accession>
<keyword evidence="2" id="KW-1185">Reference proteome</keyword>
<gene>
    <name evidence="1" type="ORF">FA95DRAFT_916809</name>
</gene>
<reference evidence="1" key="1">
    <citation type="submission" date="2021-02" db="EMBL/GenBank/DDBJ databases">
        <authorList>
            <consortium name="DOE Joint Genome Institute"/>
            <person name="Ahrendt S."/>
            <person name="Looney B.P."/>
            <person name="Miyauchi S."/>
            <person name="Morin E."/>
            <person name="Drula E."/>
            <person name="Courty P.E."/>
            <person name="Chicoki N."/>
            <person name="Fauchery L."/>
            <person name="Kohler A."/>
            <person name="Kuo A."/>
            <person name="Labutti K."/>
            <person name="Pangilinan J."/>
            <person name="Lipzen A."/>
            <person name="Riley R."/>
            <person name="Andreopoulos W."/>
            <person name="He G."/>
            <person name="Johnson J."/>
            <person name="Barry K.W."/>
            <person name="Grigoriev I.V."/>
            <person name="Nagy L."/>
            <person name="Hibbett D."/>
            <person name="Henrissat B."/>
            <person name="Matheny P.B."/>
            <person name="Labbe J."/>
            <person name="Martin F."/>
        </authorList>
    </citation>
    <scope>NUCLEOTIDE SEQUENCE</scope>
    <source>
        <strain evidence="1">FP105234-sp</strain>
    </source>
</reference>
<dbReference type="Proteomes" id="UP000814033">
    <property type="component" value="Unassembled WGS sequence"/>
</dbReference>
<protein>
    <submittedName>
        <fullName evidence="1">Uncharacterized protein</fullName>
    </submittedName>
</protein>
<dbReference type="EMBL" id="MU276224">
    <property type="protein sequence ID" value="KAI0040142.1"/>
    <property type="molecule type" value="Genomic_DNA"/>
</dbReference>
<proteinExistence type="predicted"/>
<comment type="caution">
    <text evidence="1">The sequence shown here is derived from an EMBL/GenBank/DDBJ whole genome shotgun (WGS) entry which is preliminary data.</text>
</comment>
<evidence type="ECO:0000313" key="2">
    <source>
        <dbReference type="Proteomes" id="UP000814033"/>
    </source>
</evidence>
<name>A0ACB8R8B8_9AGAM</name>
<evidence type="ECO:0000313" key="1">
    <source>
        <dbReference type="EMBL" id="KAI0040142.1"/>
    </source>
</evidence>
<reference evidence="1" key="2">
    <citation type="journal article" date="2022" name="New Phytol.">
        <title>Evolutionary transition to the ectomycorrhizal habit in the genomes of a hyperdiverse lineage of mushroom-forming fungi.</title>
        <authorList>
            <person name="Looney B."/>
            <person name="Miyauchi S."/>
            <person name="Morin E."/>
            <person name="Drula E."/>
            <person name="Courty P.E."/>
            <person name="Kohler A."/>
            <person name="Kuo A."/>
            <person name="LaButti K."/>
            <person name="Pangilinan J."/>
            <person name="Lipzen A."/>
            <person name="Riley R."/>
            <person name="Andreopoulos W."/>
            <person name="He G."/>
            <person name="Johnson J."/>
            <person name="Nolan M."/>
            <person name="Tritt A."/>
            <person name="Barry K.W."/>
            <person name="Grigoriev I.V."/>
            <person name="Nagy L.G."/>
            <person name="Hibbett D."/>
            <person name="Henrissat B."/>
            <person name="Matheny P.B."/>
            <person name="Labbe J."/>
            <person name="Martin F.M."/>
        </authorList>
    </citation>
    <scope>NUCLEOTIDE SEQUENCE</scope>
    <source>
        <strain evidence="1">FP105234-sp</strain>
    </source>
</reference>